<keyword evidence="1" id="KW-0862">Zinc</keyword>
<gene>
    <name evidence="3" type="ORF">NDU88_006248</name>
</gene>
<dbReference type="EMBL" id="JANPWB010000012">
    <property type="protein sequence ID" value="KAJ1118053.1"/>
    <property type="molecule type" value="Genomic_DNA"/>
</dbReference>
<sequence>MKVVWYFPLRGSRRDISRPLSTFGRPANFADQIRSVGETHSCFMMFIAKAATPENDIICFDFCQLAFVYEPGLSKGCDLDVVPTITAEGEILKAVDKFTYLGSTLSRSVNIDDEIPEKSLRKTAPLRSCISTGATSYEQSRTEEAQKKCELRKSIANSLPTNPADHLCPTCGRAFRARIGLISHSQTHLT</sequence>
<dbReference type="GO" id="GO:0008270">
    <property type="term" value="F:zinc ion binding"/>
    <property type="evidence" value="ECO:0007669"/>
    <property type="project" value="UniProtKB-KW"/>
</dbReference>
<accession>A0AAV7NUK3</accession>
<dbReference type="PROSITE" id="PS50157">
    <property type="entry name" value="ZINC_FINGER_C2H2_2"/>
    <property type="match status" value="1"/>
</dbReference>
<evidence type="ECO:0000313" key="4">
    <source>
        <dbReference type="Proteomes" id="UP001066276"/>
    </source>
</evidence>
<evidence type="ECO:0000259" key="2">
    <source>
        <dbReference type="PROSITE" id="PS50157"/>
    </source>
</evidence>
<dbReference type="InterPro" id="IPR013087">
    <property type="entry name" value="Znf_C2H2_type"/>
</dbReference>
<evidence type="ECO:0000256" key="1">
    <source>
        <dbReference type="PROSITE-ProRule" id="PRU00042"/>
    </source>
</evidence>
<feature type="domain" description="C2H2-type" evidence="2">
    <location>
        <begin position="166"/>
        <end position="190"/>
    </location>
</feature>
<dbReference type="Proteomes" id="UP001066276">
    <property type="component" value="Chromosome 8"/>
</dbReference>
<dbReference type="AlphaFoldDB" id="A0AAV7NUK3"/>
<dbReference type="PROSITE" id="PS00028">
    <property type="entry name" value="ZINC_FINGER_C2H2_1"/>
    <property type="match status" value="1"/>
</dbReference>
<protein>
    <recommendedName>
        <fullName evidence="2">C2H2-type domain-containing protein</fullName>
    </recommendedName>
</protein>
<keyword evidence="4" id="KW-1185">Reference proteome</keyword>
<name>A0AAV7NUK3_PLEWA</name>
<organism evidence="3 4">
    <name type="scientific">Pleurodeles waltl</name>
    <name type="common">Iberian ribbed newt</name>
    <dbReference type="NCBI Taxonomy" id="8319"/>
    <lineage>
        <taxon>Eukaryota</taxon>
        <taxon>Metazoa</taxon>
        <taxon>Chordata</taxon>
        <taxon>Craniata</taxon>
        <taxon>Vertebrata</taxon>
        <taxon>Euteleostomi</taxon>
        <taxon>Amphibia</taxon>
        <taxon>Batrachia</taxon>
        <taxon>Caudata</taxon>
        <taxon>Salamandroidea</taxon>
        <taxon>Salamandridae</taxon>
        <taxon>Pleurodelinae</taxon>
        <taxon>Pleurodeles</taxon>
    </lineage>
</organism>
<evidence type="ECO:0000313" key="3">
    <source>
        <dbReference type="EMBL" id="KAJ1118053.1"/>
    </source>
</evidence>
<keyword evidence="1" id="KW-0863">Zinc-finger</keyword>
<reference evidence="3" key="1">
    <citation type="journal article" date="2022" name="bioRxiv">
        <title>Sequencing and chromosome-scale assembly of the giantPleurodeles waltlgenome.</title>
        <authorList>
            <person name="Brown T."/>
            <person name="Elewa A."/>
            <person name="Iarovenko S."/>
            <person name="Subramanian E."/>
            <person name="Araus A.J."/>
            <person name="Petzold A."/>
            <person name="Susuki M."/>
            <person name="Suzuki K.-i.T."/>
            <person name="Hayashi T."/>
            <person name="Toyoda A."/>
            <person name="Oliveira C."/>
            <person name="Osipova E."/>
            <person name="Leigh N.D."/>
            <person name="Simon A."/>
            <person name="Yun M.H."/>
        </authorList>
    </citation>
    <scope>NUCLEOTIDE SEQUENCE</scope>
    <source>
        <strain evidence="3">20211129_DDA</strain>
        <tissue evidence="3">Liver</tissue>
    </source>
</reference>
<comment type="caution">
    <text evidence="3">The sequence shown here is derived from an EMBL/GenBank/DDBJ whole genome shotgun (WGS) entry which is preliminary data.</text>
</comment>
<proteinExistence type="predicted"/>
<keyword evidence="1" id="KW-0479">Metal-binding</keyword>